<dbReference type="SUPFAM" id="SSF56784">
    <property type="entry name" value="HAD-like"/>
    <property type="match status" value="2"/>
</dbReference>
<proteinExistence type="predicted"/>
<dbReference type="EMBL" id="LT859958">
    <property type="protein sequence ID" value="SMX53852.1"/>
    <property type="molecule type" value="Genomic_DNA"/>
</dbReference>
<dbReference type="GO" id="GO:0044281">
    <property type="term" value="P:small molecule metabolic process"/>
    <property type="evidence" value="ECO:0007669"/>
    <property type="project" value="UniProtKB-ARBA"/>
</dbReference>
<dbReference type="Gene3D" id="1.20.120.710">
    <property type="entry name" value="Haloacid dehalogenase hydrolase-like domain"/>
    <property type="match status" value="1"/>
</dbReference>
<organism evidence="4 5">
    <name type="scientific">Candidatus Brevifilum fermentans</name>
    <dbReference type="NCBI Taxonomy" id="1986204"/>
    <lineage>
        <taxon>Bacteria</taxon>
        <taxon>Bacillati</taxon>
        <taxon>Chloroflexota</taxon>
        <taxon>Anaerolineae</taxon>
        <taxon>Anaerolineales</taxon>
        <taxon>Anaerolineaceae</taxon>
        <taxon>Candidatus Brevifilum</taxon>
    </lineage>
</organism>
<dbReference type="InterPro" id="IPR036412">
    <property type="entry name" value="HAD-like_sf"/>
</dbReference>
<keyword evidence="3" id="KW-0460">Magnesium</keyword>
<dbReference type="GO" id="GO:0016787">
    <property type="term" value="F:hydrolase activity"/>
    <property type="evidence" value="ECO:0007669"/>
    <property type="project" value="UniProtKB-KW"/>
</dbReference>
<evidence type="ECO:0008006" key="6">
    <source>
        <dbReference type="Google" id="ProtNLM"/>
    </source>
</evidence>
<protein>
    <recommendedName>
        <fullName evidence="6">HAD family hydrolase</fullName>
    </recommendedName>
</protein>
<evidence type="ECO:0000256" key="3">
    <source>
        <dbReference type="ARBA" id="ARBA00022842"/>
    </source>
</evidence>
<name>A0A1Y6K2D2_9CHLR</name>
<dbReference type="AlphaFoldDB" id="A0A1Y6K2D2"/>
<keyword evidence="2" id="KW-0378">Hydrolase</keyword>
<keyword evidence="5" id="KW-1185">Reference proteome</keyword>
<dbReference type="Pfam" id="PF00702">
    <property type="entry name" value="Hydrolase"/>
    <property type="match status" value="1"/>
</dbReference>
<accession>A0A1Y6K2D2</accession>
<evidence type="ECO:0000313" key="5">
    <source>
        <dbReference type="Proteomes" id="UP000195514"/>
    </source>
</evidence>
<evidence type="ECO:0000256" key="1">
    <source>
        <dbReference type="ARBA" id="ARBA00001946"/>
    </source>
</evidence>
<dbReference type="OrthoDB" id="9809962at2"/>
<dbReference type="SFLD" id="SFLDG01129">
    <property type="entry name" value="C1.5:_HAD__Beta-PGM__Phosphata"/>
    <property type="match status" value="2"/>
</dbReference>
<dbReference type="RefSeq" id="WP_087861766.1">
    <property type="nucleotide sequence ID" value="NZ_LT859958.1"/>
</dbReference>
<reference evidence="5" key="1">
    <citation type="submission" date="2017-05" db="EMBL/GenBank/DDBJ databases">
        <authorList>
            <person name="Kirkegaard R."/>
            <person name="Mcilroy J S."/>
        </authorList>
    </citation>
    <scope>NUCLEOTIDE SEQUENCE [LARGE SCALE GENOMIC DNA]</scope>
</reference>
<comment type="cofactor">
    <cofactor evidence="1">
        <name>Mg(2+)</name>
        <dbReference type="ChEBI" id="CHEBI:18420"/>
    </cofactor>
</comment>
<evidence type="ECO:0000313" key="4">
    <source>
        <dbReference type="EMBL" id="SMX53852.1"/>
    </source>
</evidence>
<gene>
    <name evidence="4" type="ORF">CFX1CAM_0787</name>
</gene>
<dbReference type="InterPro" id="IPR006439">
    <property type="entry name" value="HAD-SF_hydro_IA"/>
</dbReference>
<dbReference type="Pfam" id="PF13419">
    <property type="entry name" value="HAD_2"/>
    <property type="match status" value="1"/>
</dbReference>
<sequence length="481" mass="54557">MKLKAVFFDMGGTIEYFYYTPELRIERSRVIVDCLARAGIALPITNEKLAESITLGAAEYTRWNMKTHIELNPAEIWSRFYLKDLSIDPQMLEPVGEELSFLYETELFVREMRPEIPAVLEQIKQMGLTLGIISNTQSSTQVPFTLEKYGISSYFNPVVLSSIYGRRKPDPAIFFYAARMANVSTKACIYIGDKINRDVLGSKRAGYRLSVQINHVYGIKEIDEGAIPDAVIHDMTELIPLIEAELERDKQFVVGGNLGEIKAIFFDAGDILYYRHRRNEHLNQFLNGKKLNPAPNLEEEKARLKELAFVGKMKRHDYYAEVIRLYGVTDPLEIAEGVRALADDSDTVAIYDGVAETLLELKKRGFILGIITDTSMPFSNKLRWFEEHGFGDIWDVVISSREIGIRKPEAIMYELALNQANVSPAQAMFVGHKTSELIGARSVGMKIAACNNDPDAPADYYLKEIRELLTLDCLQPRNTKR</sequence>
<dbReference type="Gene3D" id="3.40.50.1000">
    <property type="entry name" value="HAD superfamily/HAD-like"/>
    <property type="match status" value="2"/>
</dbReference>
<dbReference type="InterPro" id="IPR051400">
    <property type="entry name" value="HAD-like_hydrolase"/>
</dbReference>
<evidence type="ECO:0000256" key="2">
    <source>
        <dbReference type="ARBA" id="ARBA00022801"/>
    </source>
</evidence>
<dbReference type="PANTHER" id="PTHR46470">
    <property type="entry name" value="N-ACYLNEURAMINATE-9-PHOSPHATASE"/>
    <property type="match status" value="1"/>
</dbReference>
<dbReference type="PRINTS" id="PR00413">
    <property type="entry name" value="HADHALOGNASE"/>
</dbReference>
<dbReference type="InterPro" id="IPR023214">
    <property type="entry name" value="HAD_sf"/>
</dbReference>
<dbReference type="InterPro" id="IPR041492">
    <property type="entry name" value="HAD_2"/>
</dbReference>
<dbReference type="Proteomes" id="UP000195514">
    <property type="component" value="Chromosome I"/>
</dbReference>
<dbReference type="SFLD" id="SFLDS00003">
    <property type="entry name" value="Haloacid_Dehalogenase"/>
    <property type="match status" value="2"/>
</dbReference>
<dbReference type="NCBIfam" id="TIGR01549">
    <property type="entry name" value="HAD-SF-IA-v1"/>
    <property type="match status" value="1"/>
</dbReference>
<dbReference type="KEGG" id="abat:CFX1CAM_0787"/>